<protein>
    <submittedName>
        <fullName evidence="2">Uncharacterized protein</fullName>
    </submittedName>
</protein>
<feature type="compositionally biased region" description="Basic and acidic residues" evidence="1">
    <location>
        <begin position="461"/>
        <end position="471"/>
    </location>
</feature>
<name>M0MCX2_9EURY</name>
<feature type="region of interest" description="Disordered" evidence="1">
    <location>
        <begin position="439"/>
        <end position="471"/>
    </location>
</feature>
<reference evidence="2 3" key="1">
    <citation type="journal article" date="2014" name="PLoS Genet.">
        <title>Phylogenetically driven sequencing of extremely halophilic archaea reveals strategies for static and dynamic osmo-response.</title>
        <authorList>
            <person name="Becker E.A."/>
            <person name="Seitzer P.M."/>
            <person name="Tritt A."/>
            <person name="Larsen D."/>
            <person name="Krusor M."/>
            <person name="Yao A.I."/>
            <person name="Wu D."/>
            <person name="Madern D."/>
            <person name="Eisen J.A."/>
            <person name="Darling A.E."/>
            <person name="Facciotti M.T."/>
        </authorList>
    </citation>
    <scope>NUCLEOTIDE SEQUENCE [LARGE SCALE GENOMIC DNA]</scope>
    <source>
        <strain evidence="2 3">JCM 10879</strain>
    </source>
</reference>
<dbReference type="AlphaFoldDB" id="M0MCX2"/>
<dbReference type="EMBL" id="AOMA01000059">
    <property type="protein sequence ID" value="EMA42255.1"/>
    <property type="molecule type" value="Genomic_DNA"/>
</dbReference>
<dbReference type="InterPro" id="IPR006311">
    <property type="entry name" value="TAT_signal"/>
</dbReference>
<dbReference type="eggNOG" id="arCOG14157">
    <property type="taxonomic scope" value="Archaea"/>
</dbReference>
<sequence>MTDERTLSRRDSLRSIATTGALVGGTGFGLGTAAAGAGDKEAKEEKKHEKGKDDEKDKESKYADRVDFDGCDAAFVRFQKTGELPTHLRFVTYNAVDERIEHVAVTVTGERLREFARYGGDWTYEFNVYQFYDRPADSGDKVLAVAIDGELVANANECAEAPVATVEDEDATIDYDKLSFEAVCVDTQRETARFRVVNDNERLVELEFDIAGSDREGTVSVPGKSATYFEVDATTSDGAATLYFYHGSNQLAVVGSNQDKECIPRGRLNLTAQCLEICENRTLFRVINNESVPLSPTFRLPGTDSDAVVTVPGNRSIDVWIGTTNPNLVAQLFYEGELLDGTEMPEERCDEDADLEIDPEEIELEAIHYDHDERAGVFRATNLGDGQAPLEWRIVDTDVNGYVCVPGETATDFWVPLGEKPEDGVTVALYDDDEQLAEATIFPTHEDREYNKEEKKKKKGHGDYGAKKKDH</sequence>
<dbReference type="OrthoDB" id="203311at2157"/>
<organism evidence="2 3">
    <name type="scientific">Halobiforma nitratireducens JCM 10879</name>
    <dbReference type="NCBI Taxonomy" id="1227454"/>
    <lineage>
        <taxon>Archaea</taxon>
        <taxon>Methanobacteriati</taxon>
        <taxon>Methanobacteriota</taxon>
        <taxon>Stenosarchaea group</taxon>
        <taxon>Halobacteria</taxon>
        <taxon>Halobacteriales</taxon>
        <taxon>Natrialbaceae</taxon>
        <taxon>Halobiforma</taxon>
    </lineage>
</organism>
<evidence type="ECO:0000313" key="3">
    <source>
        <dbReference type="Proteomes" id="UP000011607"/>
    </source>
</evidence>
<dbReference type="RefSeq" id="WP_006671839.1">
    <property type="nucleotide sequence ID" value="NZ_AOMA01000059.1"/>
</dbReference>
<proteinExistence type="predicted"/>
<feature type="compositionally biased region" description="Basic and acidic residues" evidence="1">
    <location>
        <begin position="444"/>
        <end position="454"/>
    </location>
</feature>
<dbReference type="Proteomes" id="UP000011607">
    <property type="component" value="Unassembled WGS sequence"/>
</dbReference>
<evidence type="ECO:0000313" key="2">
    <source>
        <dbReference type="EMBL" id="EMA42255.1"/>
    </source>
</evidence>
<evidence type="ECO:0000256" key="1">
    <source>
        <dbReference type="SAM" id="MobiDB-lite"/>
    </source>
</evidence>
<keyword evidence="3" id="KW-1185">Reference proteome</keyword>
<accession>M0MCX2</accession>
<gene>
    <name evidence="2" type="ORF">C446_04410</name>
</gene>
<feature type="compositionally biased region" description="Basic and acidic residues" evidence="1">
    <location>
        <begin position="38"/>
        <end position="59"/>
    </location>
</feature>
<comment type="caution">
    <text evidence="2">The sequence shown here is derived from an EMBL/GenBank/DDBJ whole genome shotgun (WGS) entry which is preliminary data.</text>
</comment>
<feature type="region of interest" description="Disordered" evidence="1">
    <location>
        <begin position="34"/>
        <end position="59"/>
    </location>
</feature>
<dbReference type="PROSITE" id="PS51318">
    <property type="entry name" value="TAT"/>
    <property type="match status" value="1"/>
</dbReference>